<sequence length="131" mass="14571">MRSKRSRPHKLFGSLRAYAPHSPSRVTLVTFCYVHAVILSLPKSITPYVVAVWGDRCGREVPQFNSHPVSISDPRSRITRLGLFFVRSQQVAGNGPTYLVSSRSHICSIGLVGGYQDDFFMPIKGPRDANP</sequence>
<organism evidence="1 2">
    <name type="scientific">Amborella trichopoda</name>
    <dbReference type="NCBI Taxonomy" id="13333"/>
    <lineage>
        <taxon>Eukaryota</taxon>
        <taxon>Viridiplantae</taxon>
        <taxon>Streptophyta</taxon>
        <taxon>Embryophyta</taxon>
        <taxon>Tracheophyta</taxon>
        <taxon>Spermatophyta</taxon>
        <taxon>Magnoliopsida</taxon>
        <taxon>Amborellales</taxon>
        <taxon>Amborellaceae</taxon>
        <taxon>Amborella</taxon>
    </lineage>
</organism>
<reference evidence="2" key="1">
    <citation type="journal article" date="2013" name="Science">
        <title>The Amborella genome and the evolution of flowering plants.</title>
        <authorList>
            <consortium name="Amborella Genome Project"/>
        </authorList>
    </citation>
    <scope>NUCLEOTIDE SEQUENCE [LARGE SCALE GENOMIC DNA]</scope>
</reference>
<gene>
    <name evidence="1" type="ORF">AMTR_s00093p00169580</name>
</gene>
<accession>W1NVY1</accession>
<dbReference type="HOGENOM" id="CLU_1930379_0_0_1"/>
<evidence type="ECO:0000313" key="1">
    <source>
        <dbReference type="EMBL" id="ERM98834.1"/>
    </source>
</evidence>
<proteinExistence type="predicted"/>
<name>W1NVY1_AMBTC</name>
<dbReference type="EMBL" id="KI395256">
    <property type="protein sequence ID" value="ERM98834.1"/>
    <property type="molecule type" value="Genomic_DNA"/>
</dbReference>
<keyword evidence="2" id="KW-1185">Reference proteome</keyword>
<dbReference type="Proteomes" id="UP000017836">
    <property type="component" value="Unassembled WGS sequence"/>
</dbReference>
<dbReference type="Gramene" id="ERM98834">
    <property type="protein sequence ID" value="ERM98834"/>
    <property type="gene ID" value="AMTR_s00093p00169580"/>
</dbReference>
<evidence type="ECO:0000313" key="2">
    <source>
        <dbReference type="Proteomes" id="UP000017836"/>
    </source>
</evidence>
<protein>
    <submittedName>
        <fullName evidence="1">Uncharacterized protein</fullName>
    </submittedName>
</protein>
<dbReference type="AlphaFoldDB" id="W1NVY1"/>